<name>A0A831PR80_9BACT</name>
<evidence type="ECO:0000256" key="5">
    <source>
        <dbReference type="ARBA" id="ARBA00023237"/>
    </source>
</evidence>
<comment type="caution">
    <text evidence="8">The sequence shown here is derived from an EMBL/GenBank/DDBJ whole genome shotgun (WGS) entry which is preliminary data.</text>
</comment>
<dbReference type="Proteomes" id="UP000886047">
    <property type="component" value="Unassembled WGS sequence"/>
</dbReference>
<evidence type="ECO:0000256" key="2">
    <source>
        <dbReference type="ARBA" id="ARBA00006275"/>
    </source>
</evidence>
<evidence type="ECO:0000259" key="7">
    <source>
        <dbReference type="Pfam" id="PF14322"/>
    </source>
</evidence>
<dbReference type="Pfam" id="PF07980">
    <property type="entry name" value="SusD_RagB"/>
    <property type="match status" value="1"/>
</dbReference>
<comment type="similarity">
    <text evidence="2">Belongs to the SusD family.</text>
</comment>
<organism evidence="8">
    <name type="scientific">Mariniphaga anaerophila</name>
    <dbReference type="NCBI Taxonomy" id="1484053"/>
    <lineage>
        <taxon>Bacteria</taxon>
        <taxon>Pseudomonadati</taxon>
        <taxon>Bacteroidota</taxon>
        <taxon>Bacteroidia</taxon>
        <taxon>Marinilabiliales</taxon>
        <taxon>Prolixibacteraceae</taxon>
        <taxon>Mariniphaga</taxon>
    </lineage>
</organism>
<evidence type="ECO:0000256" key="1">
    <source>
        <dbReference type="ARBA" id="ARBA00004442"/>
    </source>
</evidence>
<dbReference type="InterPro" id="IPR011990">
    <property type="entry name" value="TPR-like_helical_dom_sf"/>
</dbReference>
<dbReference type="InterPro" id="IPR033985">
    <property type="entry name" value="SusD-like_N"/>
</dbReference>
<dbReference type="AlphaFoldDB" id="A0A831PR80"/>
<proteinExistence type="inferred from homology"/>
<feature type="domain" description="SusD-like N-terminal" evidence="7">
    <location>
        <begin position="103"/>
        <end position="227"/>
    </location>
</feature>
<keyword evidence="3" id="KW-0732">Signal</keyword>
<sequence length="550" mass="63399">MKNYSKYIITALLLIISMVNWKCSDSFLESYPVNDLSAGTFFKNETDFQKAVNGIYDAVQDYQTDFHFFPVVDAATPYAQGGGSRFGYWDNGLITINTGWRVAEAYWPTYYTTIFRANEVLKHIDDESANMAQSVRNRLKGEALFLRAFSYFYIANFWGDAPLITTVQNFDEVLVSRDPRSQIIDQVEADLTEAANLLPSVTTYRGIESLLGRASKGAAQSLLGKVYVFEERWDEAEQILKKVIDSGDYQLSDSFIDMFWPTGENGPESIFEIQYSDDSREGSQFTRYCAPNSASGIHEKGYNYINPNERFVDLYETKQGFSVNSAFLSREVNGPSFKYNFNYTSDDPTFDPENPFNNRDPRLTWTVFYEGTPYIQEFEARTGQTGIKYIPGYSNNTNHNTVKYIVGKLDKTASDSPQNYIVLRYADVLLLYAEVMIQKNQLTEAVKYINMIRQRSSVNMPPISSMLTKSELTEEYRKERFRELAFEYGHIYLDMRRWDILAEETVSYWTANKNGGTNPALTTFDKNYYWWPIPENERTKNPNLTQNPGY</sequence>
<evidence type="ECO:0000256" key="3">
    <source>
        <dbReference type="ARBA" id="ARBA00022729"/>
    </source>
</evidence>
<dbReference type="CDD" id="cd08977">
    <property type="entry name" value="SusD"/>
    <property type="match status" value="1"/>
</dbReference>
<evidence type="ECO:0000256" key="4">
    <source>
        <dbReference type="ARBA" id="ARBA00023136"/>
    </source>
</evidence>
<gene>
    <name evidence="8" type="ORF">ENN90_08865</name>
</gene>
<comment type="subcellular location">
    <subcellularLocation>
        <location evidence="1">Cell outer membrane</location>
    </subcellularLocation>
</comment>
<evidence type="ECO:0000313" key="8">
    <source>
        <dbReference type="EMBL" id="HDR51711.1"/>
    </source>
</evidence>
<accession>A0A831PR80</accession>
<feature type="domain" description="RagB/SusD" evidence="6">
    <location>
        <begin position="267"/>
        <end position="550"/>
    </location>
</feature>
<keyword evidence="4" id="KW-0472">Membrane</keyword>
<dbReference type="Pfam" id="PF14322">
    <property type="entry name" value="SusD-like_3"/>
    <property type="match status" value="1"/>
</dbReference>
<evidence type="ECO:0000259" key="6">
    <source>
        <dbReference type="Pfam" id="PF07980"/>
    </source>
</evidence>
<dbReference type="Gene3D" id="1.25.40.390">
    <property type="match status" value="1"/>
</dbReference>
<dbReference type="EMBL" id="DSDK01000478">
    <property type="protein sequence ID" value="HDR51711.1"/>
    <property type="molecule type" value="Genomic_DNA"/>
</dbReference>
<dbReference type="GO" id="GO:0009279">
    <property type="term" value="C:cell outer membrane"/>
    <property type="evidence" value="ECO:0007669"/>
    <property type="project" value="UniProtKB-SubCell"/>
</dbReference>
<dbReference type="InterPro" id="IPR012944">
    <property type="entry name" value="SusD_RagB_dom"/>
</dbReference>
<keyword evidence="5" id="KW-0998">Cell outer membrane</keyword>
<protein>
    <submittedName>
        <fullName evidence="8">RagB/SusD family nutrient uptake outer membrane protein</fullName>
    </submittedName>
</protein>
<reference evidence="8" key="1">
    <citation type="journal article" date="2020" name="mSystems">
        <title>Genome- and Community-Level Interaction Insights into Carbon Utilization and Element Cycling Functions of Hydrothermarchaeota in Hydrothermal Sediment.</title>
        <authorList>
            <person name="Zhou Z."/>
            <person name="Liu Y."/>
            <person name="Xu W."/>
            <person name="Pan J."/>
            <person name="Luo Z.H."/>
            <person name="Li M."/>
        </authorList>
    </citation>
    <scope>NUCLEOTIDE SEQUENCE [LARGE SCALE GENOMIC DNA]</scope>
    <source>
        <strain evidence="8">SpSt-1217</strain>
    </source>
</reference>
<dbReference type="SUPFAM" id="SSF48452">
    <property type="entry name" value="TPR-like"/>
    <property type="match status" value="1"/>
</dbReference>